<dbReference type="OrthoDB" id="5240729at2"/>
<dbReference type="EMBL" id="QTTT01000001">
    <property type="protein sequence ID" value="REE99138.1"/>
    <property type="molecule type" value="Genomic_DNA"/>
</dbReference>
<dbReference type="PROSITE" id="PS50006">
    <property type="entry name" value="FHA_DOMAIN"/>
    <property type="match status" value="1"/>
</dbReference>
<evidence type="ECO:0000313" key="4">
    <source>
        <dbReference type="EMBL" id="REE99138.1"/>
    </source>
</evidence>
<evidence type="ECO:0000256" key="2">
    <source>
        <dbReference type="SAM" id="MobiDB-lite"/>
    </source>
</evidence>
<dbReference type="AlphaFoldDB" id="A0A3D9STL7"/>
<keyword evidence="1" id="KW-0597">Phosphoprotein</keyword>
<dbReference type="InterPro" id="IPR050923">
    <property type="entry name" value="Cell_Proc_Reg/RNA_Proc"/>
</dbReference>
<evidence type="ECO:0000256" key="1">
    <source>
        <dbReference type="ARBA" id="ARBA00022553"/>
    </source>
</evidence>
<feature type="compositionally biased region" description="Basic and acidic residues" evidence="2">
    <location>
        <begin position="242"/>
        <end position="257"/>
    </location>
</feature>
<organism evidence="4 5">
    <name type="scientific">Thermomonospora umbrina</name>
    <dbReference type="NCBI Taxonomy" id="111806"/>
    <lineage>
        <taxon>Bacteria</taxon>
        <taxon>Bacillati</taxon>
        <taxon>Actinomycetota</taxon>
        <taxon>Actinomycetes</taxon>
        <taxon>Streptosporangiales</taxon>
        <taxon>Thermomonosporaceae</taxon>
        <taxon>Thermomonospora</taxon>
    </lineage>
</organism>
<sequence>MNQLNHGPQAPARGAAGPPGPAGPIVRPLAGGGLVAHAAGLLLAVDAGDDVVDQLLEALRQAAEGAGQDPDAGRALLRRVARVLAEALTTNMASCAVAGPADGGAAVLVSGAATVSVAGAEGEVTLGGRTALTWTDRFVAGPVSRIELRLPGAAQADPRSRLDAGVVTGGGLEWLADPMTPSRARAAEPAQGQPAQGRPAQERPAQERPAQAQAQPAPPRPADRRQPAAPRPPARPQPAPYHRPEAPAEPVRERRPAAAEALEAPTPLGVVPLSDHAVPDPAGDRRLAPGDVAPEDIRSQPFEAVLLIQPPDAPAPPTPPPATRIEPEPNARPEVWGGDCKNGHFNDPRSHYCGICGIAMGQLTIVPRRGPRPPLGVLVLDDGMALRLDTDYVMGRDPERAAEVTSGKARPARVDDQSGSVSRRHLQIRLHEWDVQLVDLGSVNGTYVMPPGESEYQQIAANQPFQIFPGTMVRLGASRSFRYESNRKN</sequence>
<dbReference type="SUPFAM" id="SSF49879">
    <property type="entry name" value="SMAD/FHA domain"/>
    <property type="match status" value="1"/>
</dbReference>
<feature type="region of interest" description="Disordered" evidence="2">
    <location>
        <begin position="401"/>
        <end position="421"/>
    </location>
</feature>
<evidence type="ECO:0000259" key="3">
    <source>
        <dbReference type="PROSITE" id="PS50006"/>
    </source>
</evidence>
<dbReference type="Gene3D" id="2.60.200.20">
    <property type="match status" value="1"/>
</dbReference>
<dbReference type="PANTHER" id="PTHR23308">
    <property type="entry name" value="NUCLEAR INHIBITOR OF PROTEIN PHOSPHATASE-1"/>
    <property type="match status" value="1"/>
</dbReference>
<comment type="caution">
    <text evidence="4">The sequence shown here is derived from an EMBL/GenBank/DDBJ whole genome shotgun (WGS) entry which is preliminary data.</text>
</comment>
<dbReference type="InterPro" id="IPR000253">
    <property type="entry name" value="FHA_dom"/>
</dbReference>
<proteinExistence type="predicted"/>
<protein>
    <submittedName>
        <fullName evidence="4">FHA domain-containing protein</fullName>
    </submittedName>
</protein>
<feature type="region of interest" description="Disordered" evidence="2">
    <location>
        <begin position="182"/>
        <end position="294"/>
    </location>
</feature>
<dbReference type="InterPro" id="IPR008984">
    <property type="entry name" value="SMAD_FHA_dom_sf"/>
</dbReference>
<dbReference type="Pfam" id="PF00498">
    <property type="entry name" value="FHA"/>
    <property type="match status" value="1"/>
</dbReference>
<dbReference type="Proteomes" id="UP000256661">
    <property type="component" value="Unassembled WGS sequence"/>
</dbReference>
<reference evidence="4" key="1">
    <citation type="submission" date="2018-08" db="EMBL/GenBank/DDBJ databases">
        <title>Sequencing the genomes of 1000 actinobacteria strains.</title>
        <authorList>
            <person name="Klenk H.-P."/>
        </authorList>
    </citation>
    <scope>NUCLEOTIDE SEQUENCE [LARGE SCALE GENOMIC DNA]</scope>
    <source>
        <strain evidence="4">DSM 43927</strain>
    </source>
</reference>
<name>A0A3D9STL7_9ACTN</name>
<keyword evidence="5" id="KW-1185">Reference proteome</keyword>
<gene>
    <name evidence="4" type="ORF">DFJ69_4645</name>
</gene>
<evidence type="ECO:0000313" key="5">
    <source>
        <dbReference type="Proteomes" id="UP000256661"/>
    </source>
</evidence>
<feature type="compositionally biased region" description="Low complexity" evidence="2">
    <location>
        <begin position="183"/>
        <end position="199"/>
    </location>
</feature>
<dbReference type="CDD" id="cd00060">
    <property type="entry name" value="FHA"/>
    <property type="match status" value="1"/>
</dbReference>
<feature type="compositionally biased region" description="Low complexity" evidence="2">
    <location>
        <begin position="7"/>
        <end position="16"/>
    </location>
</feature>
<feature type="region of interest" description="Disordered" evidence="2">
    <location>
        <begin position="1"/>
        <end position="24"/>
    </location>
</feature>
<feature type="compositionally biased region" description="Pro residues" evidence="2">
    <location>
        <begin position="229"/>
        <end position="241"/>
    </location>
</feature>
<feature type="domain" description="FHA" evidence="3">
    <location>
        <begin position="392"/>
        <end position="448"/>
    </location>
</feature>
<dbReference type="RefSeq" id="WP_116024491.1">
    <property type="nucleotide sequence ID" value="NZ_QTTT01000001.1"/>
</dbReference>
<accession>A0A3D9STL7</accession>